<proteinExistence type="predicted"/>
<dbReference type="InterPro" id="IPR002653">
    <property type="entry name" value="Znf_A20"/>
</dbReference>
<keyword evidence="2" id="KW-0863">Zinc-finger</keyword>
<dbReference type="WBParaSite" id="Gr19_v10_g5523.t1">
    <property type="protein sequence ID" value="Gr19_v10_g5523.t1"/>
    <property type="gene ID" value="Gr19_v10_g5523"/>
</dbReference>
<dbReference type="GO" id="GO:0003677">
    <property type="term" value="F:DNA binding"/>
    <property type="evidence" value="ECO:0007669"/>
    <property type="project" value="InterPro"/>
</dbReference>
<organism evidence="5 6">
    <name type="scientific">Globodera rostochiensis</name>
    <name type="common">Golden nematode worm</name>
    <name type="synonym">Heterodera rostochiensis</name>
    <dbReference type="NCBI Taxonomy" id="31243"/>
    <lineage>
        <taxon>Eukaryota</taxon>
        <taxon>Metazoa</taxon>
        <taxon>Ecdysozoa</taxon>
        <taxon>Nematoda</taxon>
        <taxon>Chromadorea</taxon>
        <taxon>Rhabditida</taxon>
        <taxon>Tylenchina</taxon>
        <taxon>Tylenchomorpha</taxon>
        <taxon>Tylenchoidea</taxon>
        <taxon>Heteroderidae</taxon>
        <taxon>Heteroderinae</taxon>
        <taxon>Globodera</taxon>
    </lineage>
</organism>
<dbReference type="Pfam" id="PF01754">
    <property type="entry name" value="zf-A20"/>
    <property type="match status" value="1"/>
</dbReference>
<evidence type="ECO:0000256" key="1">
    <source>
        <dbReference type="ARBA" id="ARBA00022723"/>
    </source>
</evidence>
<evidence type="ECO:0000259" key="4">
    <source>
        <dbReference type="PROSITE" id="PS51036"/>
    </source>
</evidence>
<evidence type="ECO:0000313" key="6">
    <source>
        <dbReference type="WBParaSite" id="Gr19_v10_g5523.t1"/>
    </source>
</evidence>
<dbReference type="PROSITE" id="PS51036">
    <property type="entry name" value="ZF_A20"/>
    <property type="match status" value="1"/>
</dbReference>
<keyword evidence="3" id="KW-0862">Zinc</keyword>
<reference evidence="6" key="1">
    <citation type="submission" date="2022-11" db="UniProtKB">
        <authorList>
            <consortium name="WormBaseParasite"/>
        </authorList>
    </citation>
    <scope>IDENTIFICATION</scope>
</reference>
<evidence type="ECO:0000256" key="3">
    <source>
        <dbReference type="ARBA" id="ARBA00022833"/>
    </source>
</evidence>
<dbReference type="SUPFAM" id="SSF57716">
    <property type="entry name" value="Glucocorticoid receptor-like (DNA-binding domain)"/>
    <property type="match status" value="1"/>
</dbReference>
<sequence>MPSDDCHQQKEGNWQEVMNKFKSWVQKWPVAASPLFKEVGGSPLASEAAKSAADQRPIGIGATPCRNKCGLIGQTASEGFCPKCYKELLDKKVAQFTEKAAGTNKTTLADTLAASVITAL</sequence>
<dbReference type="AlphaFoldDB" id="A0A914HZP9"/>
<keyword evidence="1" id="KW-0479">Metal-binding</keyword>
<accession>A0A914HZP9</accession>
<feature type="domain" description="A20-type" evidence="4">
    <location>
        <begin position="59"/>
        <end position="93"/>
    </location>
</feature>
<evidence type="ECO:0000256" key="2">
    <source>
        <dbReference type="ARBA" id="ARBA00022771"/>
    </source>
</evidence>
<name>A0A914HZP9_GLORO</name>
<dbReference type="Proteomes" id="UP000887572">
    <property type="component" value="Unplaced"/>
</dbReference>
<evidence type="ECO:0000313" key="5">
    <source>
        <dbReference type="Proteomes" id="UP000887572"/>
    </source>
</evidence>
<protein>
    <submittedName>
        <fullName evidence="6">A20-type domain-containing protein</fullName>
    </submittedName>
</protein>
<dbReference type="GO" id="GO:0008270">
    <property type="term" value="F:zinc ion binding"/>
    <property type="evidence" value="ECO:0007669"/>
    <property type="project" value="UniProtKB-KW"/>
</dbReference>
<keyword evidence="5" id="KW-1185">Reference proteome</keyword>
<dbReference type="Gene3D" id="1.20.5.4770">
    <property type="match status" value="1"/>
</dbReference>